<reference evidence="2 3" key="1">
    <citation type="journal article" date="2012" name="J. Bacteriol.">
        <title>Genome sequence of cold-adapted Pseudomonas mandelii strain JR-1.</title>
        <authorList>
            <person name="Jang S.H."/>
            <person name="Kim J."/>
            <person name="Kim J."/>
            <person name="Hong S."/>
            <person name="Lee C."/>
        </authorList>
    </citation>
    <scope>NUCLEOTIDE SEQUENCE [LARGE SCALE GENOMIC DNA]</scope>
    <source>
        <strain evidence="2 3">JR-1</strain>
    </source>
</reference>
<dbReference type="KEGG" id="pman:OU5_0159"/>
<dbReference type="Proteomes" id="UP000026913">
    <property type="component" value="Chromosome"/>
</dbReference>
<protein>
    <submittedName>
        <fullName evidence="2">Putative nucleoside-diphosphate sugar epimerase</fullName>
    </submittedName>
</protein>
<dbReference type="Pfam" id="PF13460">
    <property type="entry name" value="NAD_binding_10"/>
    <property type="match status" value="1"/>
</dbReference>
<name>A0A024E4L6_9PSED</name>
<dbReference type="InterPro" id="IPR036291">
    <property type="entry name" value="NAD(P)-bd_dom_sf"/>
</dbReference>
<feature type="domain" description="NAD(P)-binding" evidence="1">
    <location>
        <begin position="17"/>
        <end position="177"/>
    </location>
</feature>
<dbReference type="Gene3D" id="3.90.25.10">
    <property type="entry name" value="UDP-galactose 4-epimerase, domain 1"/>
    <property type="match status" value="1"/>
</dbReference>
<evidence type="ECO:0000313" key="3">
    <source>
        <dbReference type="Proteomes" id="UP000026913"/>
    </source>
</evidence>
<organism evidence="2 3">
    <name type="scientific">Pseudomonas mandelii JR-1</name>
    <dbReference type="NCBI Taxonomy" id="1147786"/>
    <lineage>
        <taxon>Bacteria</taxon>
        <taxon>Pseudomonadati</taxon>
        <taxon>Pseudomonadota</taxon>
        <taxon>Gammaproteobacteria</taxon>
        <taxon>Pseudomonadales</taxon>
        <taxon>Pseudomonadaceae</taxon>
        <taxon>Pseudomonas</taxon>
    </lineage>
</organism>
<evidence type="ECO:0000313" key="2">
    <source>
        <dbReference type="EMBL" id="AHZ67238.1"/>
    </source>
</evidence>
<evidence type="ECO:0000259" key="1">
    <source>
        <dbReference type="Pfam" id="PF13460"/>
    </source>
</evidence>
<gene>
    <name evidence="2" type="ORF">OU5_0159</name>
</gene>
<dbReference type="InterPro" id="IPR051604">
    <property type="entry name" value="Ergot_Alk_Oxidoreductase"/>
</dbReference>
<dbReference type="PANTHER" id="PTHR43162">
    <property type="match status" value="1"/>
</dbReference>
<sequence length="283" mass="31016">MEMNAMKTTQDTLLVLGATGKTGRRITQHLQAAGLPVRLGSRGANPPFDWENRRTWDAALDGVHAVYISYQPDLAVPGALDTIQAFTNLAVKRGVGKLVLLSGRGEVEAEQAERVIQNSGVDWTILRASWFFQNFSEAHFLEPILEGELALPVGNIAEPFVDVEDIAEIAVQALTQPGHSRQLYELTGPRALTFAQAVDEIAQGTGREISFVAVPPDAYRQALEQAQLPAQSIDLVLYLFTTVLDGRNTPLANGVQRALGRPARDFSDYVRRTAATKIWQNQV</sequence>
<proteinExistence type="predicted"/>
<dbReference type="Gene3D" id="3.40.50.720">
    <property type="entry name" value="NAD(P)-binding Rossmann-like Domain"/>
    <property type="match status" value="1"/>
</dbReference>
<dbReference type="AlphaFoldDB" id="A0A024E4L6"/>
<dbReference type="InterPro" id="IPR016040">
    <property type="entry name" value="NAD(P)-bd_dom"/>
</dbReference>
<dbReference type="HOGENOM" id="CLU_007383_10_6_6"/>
<dbReference type="EMBL" id="CP005960">
    <property type="protein sequence ID" value="AHZ67238.1"/>
    <property type="molecule type" value="Genomic_DNA"/>
</dbReference>
<dbReference type="SUPFAM" id="SSF51735">
    <property type="entry name" value="NAD(P)-binding Rossmann-fold domains"/>
    <property type="match status" value="1"/>
</dbReference>
<accession>A0A024E4L6</accession>
<dbReference type="PANTHER" id="PTHR43162:SF1">
    <property type="entry name" value="PRESTALK A DIFFERENTIATION PROTEIN A"/>
    <property type="match status" value="1"/>
</dbReference>